<comment type="caution">
    <text evidence="10">The sequence shown here is derived from an EMBL/GenBank/DDBJ whole genome shotgun (WGS) entry which is preliminary data.</text>
</comment>
<keyword evidence="5 8" id="KW-1133">Transmembrane helix</keyword>
<keyword evidence="11" id="KW-1185">Reference proteome</keyword>
<dbReference type="Pfam" id="PF00909">
    <property type="entry name" value="Ammonium_transp"/>
    <property type="match status" value="1"/>
</dbReference>
<dbReference type="EMBL" id="JADGJH010002143">
    <property type="protein sequence ID" value="KAJ3102790.1"/>
    <property type="molecule type" value="Genomic_DNA"/>
</dbReference>
<keyword evidence="7" id="KW-0924">Ammonia transport</keyword>
<evidence type="ECO:0000256" key="4">
    <source>
        <dbReference type="ARBA" id="ARBA00022692"/>
    </source>
</evidence>
<comment type="similarity">
    <text evidence="2">Belongs to the ammonia transporter channel (TC 1.A.11.2) family.</text>
</comment>
<keyword evidence="6 8" id="KW-0472">Membrane</keyword>
<evidence type="ECO:0000256" key="6">
    <source>
        <dbReference type="ARBA" id="ARBA00023136"/>
    </source>
</evidence>
<dbReference type="GO" id="GO:0005886">
    <property type="term" value="C:plasma membrane"/>
    <property type="evidence" value="ECO:0007669"/>
    <property type="project" value="TreeGrafter"/>
</dbReference>
<dbReference type="InterPro" id="IPR029020">
    <property type="entry name" value="Ammonium/urea_transptr"/>
</dbReference>
<protein>
    <recommendedName>
        <fullName evidence="9">Ammonium transporter AmtB-like domain-containing protein</fullName>
    </recommendedName>
</protein>
<proteinExistence type="inferred from homology"/>
<dbReference type="SUPFAM" id="SSF111352">
    <property type="entry name" value="Ammonium transporter"/>
    <property type="match status" value="1"/>
</dbReference>
<feature type="domain" description="Ammonium transporter AmtB-like" evidence="9">
    <location>
        <begin position="1"/>
        <end position="385"/>
    </location>
</feature>
<dbReference type="AlphaFoldDB" id="A0AAD5SU03"/>
<evidence type="ECO:0000256" key="1">
    <source>
        <dbReference type="ARBA" id="ARBA00004141"/>
    </source>
</evidence>
<feature type="transmembrane region" description="Helical" evidence="8">
    <location>
        <begin position="106"/>
        <end position="124"/>
    </location>
</feature>
<feature type="transmembrane region" description="Helical" evidence="8">
    <location>
        <begin position="252"/>
        <end position="273"/>
    </location>
</feature>
<dbReference type="InterPro" id="IPR001905">
    <property type="entry name" value="Ammonium_transpt"/>
</dbReference>
<evidence type="ECO:0000256" key="8">
    <source>
        <dbReference type="SAM" id="Phobius"/>
    </source>
</evidence>
<feature type="transmembrane region" description="Helical" evidence="8">
    <location>
        <begin position="335"/>
        <end position="358"/>
    </location>
</feature>
<evidence type="ECO:0000313" key="11">
    <source>
        <dbReference type="Proteomes" id="UP001211907"/>
    </source>
</evidence>
<dbReference type="PANTHER" id="PTHR43029:SF10">
    <property type="entry name" value="AMMONIUM TRANSPORTER MEP2"/>
    <property type="match status" value="1"/>
</dbReference>
<feature type="transmembrane region" description="Helical" evidence="8">
    <location>
        <begin position="285"/>
        <end position="306"/>
    </location>
</feature>
<comment type="subcellular location">
    <subcellularLocation>
        <location evidence="1">Membrane</location>
        <topology evidence="1">Multi-pass membrane protein</topology>
    </subcellularLocation>
</comment>
<dbReference type="GO" id="GO:0008519">
    <property type="term" value="F:ammonium channel activity"/>
    <property type="evidence" value="ECO:0007669"/>
    <property type="project" value="InterPro"/>
</dbReference>
<name>A0AAD5SU03_9FUNG</name>
<dbReference type="InterPro" id="IPR024041">
    <property type="entry name" value="NH4_transpt_AmtB-like_dom"/>
</dbReference>
<keyword evidence="4 8" id="KW-0812">Transmembrane</keyword>
<feature type="transmembrane region" description="Helical" evidence="8">
    <location>
        <begin position="81"/>
        <end position="99"/>
    </location>
</feature>
<evidence type="ECO:0000256" key="3">
    <source>
        <dbReference type="ARBA" id="ARBA00022448"/>
    </source>
</evidence>
<feature type="transmembrane region" description="Helical" evidence="8">
    <location>
        <begin position="230"/>
        <end position="246"/>
    </location>
</feature>
<sequence length="406" mass="43856">MIPSLALFYSGLAESKNSISIAITIILLFSISSIQWALFGYSLSFSDTSNSGLIGNFDYFALLGTLKKTNPTAPTIPESLFALYQMMFAGIAPPLYLGGVAGRIRIIPLLAFTFLWSTFVYDPVDYWVWANNGWLFRLNVLDYAGGSVTHITSGVTALILAWMLGPRIDYEPYKDYPVHSPMFGWNGFNGGSSVAANARGVNAAFATNLSASAAGCVWMALEMFVNKKKLSAVAFCTGAVVGLATITPGSGFVQPAMGILFGIIGAVSSFYAIKFVKWLRVDDTLDAFATHGVGGSVGMLLAGIFAQYEVSAMQTNAGVVLSAGWIDGVWIQVPIQLFAILAVILWSAGWTILIVSVLNKFEVTKLRCSSEAELHGLDTYEVGEDDMPYLRMHTDKRGDEEGLLKV</sequence>
<evidence type="ECO:0000256" key="5">
    <source>
        <dbReference type="ARBA" id="ARBA00022989"/>
    </source>
</evidence>
<dbReference type="Proteomes" id="UP001211907">
    <property type="component" value="Unassembled WGS sequence"/>
</dbReference>
<keyword evidence="3" id="KW-0813">Transport</keyword>
<evidence type="ECO:0000256" key="2">
    <source>
        <dbReference type="ARBA" id="ARBA00005887"/>
    </source>
</evidence>
<evidence type="ECO:0000259" key="9">
    <source>
        <dbReference type="Pfam" id="PF00909"/>
    </source>
</evidence>
<dbReference type="PANTHER" id="PTHR43029">
    <property type="entry name" value="AMMONIUM TRANSPORTER MEP2"/>
    <property type="match status" value="1"/>
</dbReference>
<gene>
    <name evidence="10" type="ORF">HK100_004313</name>
</gene>
<dbReference type="Gene3D" id="1.10.3430.10">
    <property type="entry name" value="Ammonium transporter AmtB like domains"/>
    <property type="match status" value="1"/>
</dbReference>
<feature type="transmembrane region" description="Helical" evidence="8">
    <location>
        <begin position="144"/>
        <end position="164"/>
    </location>
</feature>
<feature type="transmembrane region" description="Helical" evidence="8">
    <location>
        <begin position="21"/>
        <end position="43"/>
    </location>
</feature>
<reference evidence="10" key="1">
    <citation type="submission" date="2020-05" db="EMBL/GenBank/DDBJ databases">
        <title>Phylogenomic resolution of chytrid fungi.</title>
        <authorList>
            <person name="Stajich J.E."/>
            <person name="Amses K."/>
            <person name="Simmons R."/>
            <person name="Seto K."/>
            <person name="Myers J."/>
            <person name="Bonds A."/>
            <person name="Quandt C.A."/>
            <person name="Barry K."/>
            <person name="Liu P."/>
            <person name="Grigoriev I."/>
            <person name="Longcore J.E."/>
            <person name="James T.Y."/>
        </authorList>
    </citation>
    <scope>NUCLEOTIDE SEQUENCE</scope>
    <source>
        <strain evidence="10">JEL0513</strain>
    </source>
</reference>
<accession>A0AAD5SU03</accession>
<organism evidence="10 11">
    <name type="scientific">Physocladia obscura</name>
    <dbReference type="NCBI Taxonomy" id="109957"/>
    <lineage>
        <taxon>Eukaryota</taxon>
        <taxon>Fungi</taxon>
        <taxon>Fungi incertae sedis</taxon>
        <taxon>Chytridiomycota</taxon>
        <taxon>Chytridiomycota incertae sedis</taxon>
        <taxon>Chytridiomycetes</taxon>
        <taxon>Chytridiales</taxon>
        <taxon>Chytriomycetaceae</taxon>
        <taxon>Physocladia</taxon>
    </lineage>
</organism>
<evidence type="ECO:0000313" key="10">
    <source>
        <dbReference type="EMBL" id="KAJ3102790.1"/>
    </source>
</evidence>
<evidence type="ECO:0000256" key="7">
    <source>
        <dbReference type="ARBA" id="ARBA00023177"/>
    </source>
</evidence>